<dbReference type="AlphaFoldDB" id="A0A173SRK4"/>
<keyword evidence="1" id="KW-1133">Transmembrane helix</keyword>
<evidence type="ECO:0000313" key="6">
    <source>
        <dbReference type="EMBL" id="RHC65837.1"/>
    </source>
</evidence>
<evidence type="ECO:0000313" key="7">
    <source>
        <dbReference type="EMBL" id="RHK40233.1"/>
    </source>
</evidence>
<feature type="transmembrane region" description="Helical" evidence="1">
    <location>
        <begin position="80"/>
        <end position="100"/>
    </location>
</feature>
<dbReference type="Proteomes" id="UP000283497">
    <property type="component" value="Unassembled WGS sequence"/>
</dbReference>
<reference evidence="11 12" key="2">
    <citation type="submission" date="2018-08" db="EMBL/GenBank/DDBJ databases">
        <title>A genome reference for cultivated species of the human gut microbiota.</title>
        <authorList>
            <person name="Zou Y."/>
            <person name="Xue W."/>
            <person name="Luo G."/>
        </authorList>
    </citation>
    <scope>NUCLEOTIDE SEQUENCE [LARGE SCALE GENOMIC DNA]</scope>
    <source>
        <strain evidence="8 13">AF31-17AC</strain>
        <strain evidence="7 12">AF45-14BH</strain>
        <strain evidence="6 14">AM34-3LB</strain>
        <strain evidence="5 15">AM48-23BH</strain>
        <strain evidence="4 11">TM10-1AC</strain>
    </source>
</reference>
<dbReference type="EMBL" id="CYYC01000010">
    <property type="protein sequence ID" value="CUM92245.1"/>
    <property type="molecule type" value="Genomic_DNA"/>
</dbReference>
<evidence type="ECO:0000313" key="2">
    <source>
        <dbReference type="EMBL" id="CUM92245.1"/>
    </source>
</evidence>
<dbReference type="EMBL" id="QRNJ01000014">
    <property type="protein sequence ID" value="RHK40233.1"/>
    <property type="molecule type" value="Genomic_DNA"/>
</dbReference>
<dbReference type="RefSeq" id="WP_005348097.1">
    <property type="nucleotide sequence ID" value="NZ_BLYK01000004.1"/>
</dbReference>
<dbReference type="EMBL" id="QRQO01000001">
    <property type="protein sequence ID" value="RHN18060.1"/>
    <property type="molecule type" value="Genomic_DNA"/>
</dbReference>
<accession>A0A173SRK4</accession>
<sequence length="101" mass="10894">MNTRNISFSEKKVSKNAVITLVMGIIILIGFVILTILSVVTGGGLNVIGGLIGCILMILAFFCVLWGVMSYDDAKTSQKYKISGICINIVAIFIGITFIMM</sequence>
<dbReference type="EMBL" id="CYZL01000012">
    <property type="protein sequence ID" value="CUO34028.1"/>
    <property type="molecule type" value="Genomic_DNA"/>
</dbReference>
<keyword evidence="1" id="KW-0472">Membrane</keyword>
<evidence type="ECO:0000313" key="15">
    <source>
        <dbReference type="Proteomes" id="UP000286561"/>
    </source>
</evidence>
<evidence type="ECO:0000313" key="13">
    <source>
        <dbReference type="Proteomes" id="UP000283700"/>
    </source>
</evidence>
<dbReference type="OrthoDB" id="1779623at2"/>
<dbReference type="Proteomes" id="UP000095390">
    <property type="component" value="Unassembled WGS sequence"/>
</dbReference>
<evidence type="ECO:0000313" key="10">
    <source>
        <dbReference type="Proteomes" id="UP000095679"/>
    </source>
</evidence>
<dbReference type="GeneID" id="75047920"/>
<evidence type="ECO:0000313" key="5">
    <source>
        <dbReference type="EMBL" id="RGZ86354.1"/>
    </source>
</evidence>
<feature type="transmembrane region" description="Helical" evidence="1">
    <location>
        <begin position="21"/>
        <end position="41"/>
    </location>
</feature>
<dbReference type="Proteomes" id="UP000284621">
    <property type="component" value="Unassembled WGS sequence"/>
</dbReference>
<feature type="transmembrane region" description="Helical" evidence="1">
    <location>
        <begin position="47"/>
        <end position="68"/>
    </location>
</feature>
<dbReference type="Proteomes" id="UP000283700">
    <property type="component" value="Unassembled WGS sequence"/>
</dbReference>
<dbReference type="EMBL" id="QSEP01000003">
    <property type="protein sequence ID" value="RGZ86354.1"/>
    <property type="molecule type" value="Genomic_DNA"/>
</dbReference>
<organism evidence="2 9">
    <name type="scientific">Anaerobutyricum hallii</name>
    <dbReference type="NCBI Taxonomy" id="39488"/>
    <lineage>
        <taxon>Bacteria</taxon>
        <taxon>Bacillati</taxon>
        <taxon>Bacillota</taxon>
        <taxon>Clostridia</taxon>
        <taxon>Lachnospirales</taxon>
        <taxon>Lachnospiraceae</taxon>
        <taxon>Anaerobutyricum</taxon>
    </lineage>
</organism>
<evidence type="ECO:0000313" key="14">
    <source>
        <dbReference type="Proteomes" id="UP000284621"/>
    </source>
</evidence>
<dbReference type="Proteomes" id="UP000262524">
    <property type="component" value="Unassembled WGS sequence"/>
</dbReference>
<protein>
    <submittedName>
        <fullName evidence="2">Uncharacterized protein</fullName>
    </submittedName>
</protein>
<gene>
    <name evidence="7" type="ORF">DW068_05185</name>
    <name evidence="6" type="ORF">DW833_06500</name>
    <name evidence="5" type="ORF">DW972_01575</name>
    <name evidence="8" type="ORF">DWZ29_00425</name>
    <name evidence="4" type="ORF">DXD91_00935</name>
    <name evidence="3" type="ORF">ERS852450_01634</name>
    <name evidence="2" type="ORF">ERS852578_01100</name>
</gene>
<evidence type="ECO:0000313" key="9">
    <source>
        <dbReference type="Proteomes" id="UP000095390"/>
    </source>
</evidence>
<evidence type="ECO:0000313" key="4">
    <source>
        <dbReference type="EMBL" id="RGI92413.1"/>
    </source>
</evidence>
<evidence type="ECO:0000313" key="12">
    <source>
        <dbReference type="Proteomes" id="UP000283497"/>
    </source>
</evidence>
<dbReference type="EMBL" id="QSOE01000003">
    <property type="protein sequence ID" value="RGI92413.1"/>
    <property type="molecule type" value="Genomic_DNA"/>
</dbReference>
<dbReference type="Proteomes" id="UP000095679">
    <property type="component" value="Unassembled WGS sequence"/>
</dbReference>
<dbReference type="Proteomes" id="UP000286561">
    <property type="component" value="Unassembled WGS sequence"/>
</dbReference>
<evidence type="ECO:0000313" key="11">
    <source>
        <dbReference type="Proteomes" id="UP000262524"/>
    </source>
</evidence>
<name>A0A173SRK4_9FIRM</name>
<proteinExistence type="predicted"/>
<evidence type="ECO:0000256" key="1">
    <source>
        <dbReference type="SAM" id="Phobius"/>
    </source>
</evidence>
<evidence type="ECO:0000313" key="8">
    <source>
        <dbReference type="EMBL" id="RHN18060.1"/>
    </source>
</evidence>
<reference evidence="9 10" key="1">
    <citation type="submission" date="2015-09" db="EMBL/GenBank/DDBJ databases">
        <authorList>
            <consortium name="Pathogen Informatics"/>
        </authorList>
    </citation>
    <scope>NUCLEOTIDE SEQUENCE [LARGE SCALE GENOMIC DNA]</scope>
    <source>
        <strain evidence="3 10">2789STDY5834835</strain>
        <strain evidence="2 9">2789STDY5834966</strain>
    </source>
</reference>
<keyword evidence="1" id="KW-0812">Transmembrane</keyword>
<evidence type="ECO:0000313" key="3">
    <source>
        <dbReference type="EMBL" id="CUO34028.1"/>
    </source>
</evidence>
<keyword evidence="14" id="KW-1185">Reference proteome</keyword>
<dbReference type="EMBL" id="QSID01000006">
    <property type="protein sequence ID" value="RHC65837.1"/>
    <property type="molecule type" value="Genomic_DNA"/>
</dbReference>